<feature type="transmembrane region" description="Helical" evidence="3">
    <location>
        <begin position="169"/>
        <end position="193"/>
    </location>
</feature>
<feature type="transmembrane region" description="Helical" evidence="3">
    <location>
        <begin position="360"/>
        <end position="380"/>
    </location>
</feature>
<evidence type="ECO:0000256" key="2">
    <source>
        <dbReference type="ARBA" id="ARBA00022803"/>
    </source>
</evidence>
<evidence type="ECO:0000256" key="3">
    <source>
        <dbReference type="SAM" id="Phobius"/>
    </source>
</evidence>
<feature type="transmembrane region" description="Helical" evidence="3">
    <location>
        <begin position="7"/>
        <end position="28"/>
    </location>
</feature>
<feature type="transmembrane region" description="Helical" evidence="3">
    <location>
        <begin position="276"/>
        <end position="295"/>
    </location>
</feature>
<evidence type="ECO:0000313" key="5">
    <source>
        <dbReference type="Proteomes" id="UP001165083"/>
    </source>
</evidence>
<dbReference type="Proteomes" id="UP001165083">
    <property type="component" value="Unassembled WGS sequence"/>
</dbReference>
<organism evidence="4 5">
    <name type="scientific">Phytophthora lilii</name>
    <dbReference type="NCBI Taxonomy" id="2077276"/>
    <lineage>
        <taxon>Eukaryota</taxon>
        <taxon>Sar</taxon>
        <taxon>Stramenopiles</taxon>
        <taxon>Oomycota</taxon>
        <taxon>Peronosporomycetes</taxon>
        <taxon>Peronosporales</taxon>
        <taxon>Peronosporaceae</taxon>
        <taxon>Phytophthora</taxon>
    </lineage>
</organism>
<evidence type="ECO:0000256" key="1">
    <source>
        <dbReference type="ARBA" id="ARBA00022737"/>
    </source>
</evidence>
<keyword evidence="2" id="KW-0802">TPR repeat</keyword>
<keyword evidence="3" id="KW-0472">Membrane</keyword>
<keyword evidence="3" id="KW-0812">Transmembrane</keyword>
<dbReference type="EMBL" id="BSXW01000102">
    <property type="protein sequence ID" value="GMF12057.1"/>
    <property type="molecule type" value="Genomic_DNA"/>
</dbReference>
<keyword evidence="3" id="KW-1133">Transmembrane helix</keyword>
<comment type="caution">
    <text evidence="4">The sequence shown here is derived from an EMBL/GenBank/DDBJ whole genome shotgun (WGS) entry which is preliminary data.</text>
</comment>
<feature type="transmembrane region" description="Helical" evidence="3">
    <location>
        <begin position="251"/>
        <end position="270"/>
    </location>
</feature>
<evidence type="ECO:0000313" key="4">
    <source>
        <dbReference type="EMBL" id="GMF12057.1"/>
    </source>
</evidence>
<feature type="transmembrane region" description="Helical" evidence="3">
    <location>
        <begin position="307"/>
        <end position="327"/>
    </location>
</feature>
<name>A0A9W6TFA0_9STRA</name>
<sequence>MRLVLSTGEGVFCLCAIAVALYISPLFVDDGSGAWEFLQIWDDRDNFVENEAIQSGLNLANLYTMFTMTKINVYEPFGWILKAVQVQLVGLDSWWVRVVSAMLHFAAATVLARTAAMLLDVVALLSDFKGGSVRDGELQRQKENSHWHGCCISAMVLQSRLPRPSSRQFWSYIVGKLPVAATLLTFVTVMLVSNYEGMHPDADVLSLTLSERVIKSLTTPIWVLRQMMWPAKLRPHYQLRMGELNIANPDYLLSLVALMSLTLISLWLFQHQQAPQHLLAWVYFVVILLPVSGLIQHGMVSAGCDRYAYLCSIVAVPYGGSVFANWIGENNAGFMEDDRPEHVQPKSNNHHRALGYQRKVVIGVIIVVAVTLLDLTLLFVTRLDPSDWRILDQRATYLINSGRCTRDDDKCRDILELSYYFTPRGTLKSDLQRLKILAWLKQVDRACDGYIELLQLRPDSCHVHNNAAVCLTHRGELTEARQEFERALQTPGFKYAYPIPESNLKKFDEWVALVEDARARGEEGNVPPFVGQIMY</sequence>
<protein>
    <submittedName>
        <fullName evidence="4">Unnamed protein product</fullName>
    </submittedName>
</protein>
<dbReference type="AlphaFoldDB" id="A0A9W6TFA0"/>
<dbReference type="InterPro" id="IPR052346">
    <property type="entry name" value="O-mannosyl-transferase_TMTC"/>
</dbReference>
<dbReference type="SUPFAM" id="SSF48452">
    <property type="entry name" value="TPR-like"/>
    <property type="match status" value="1"/>
</dbReference>
<dbReference type="Gene3D" id="1.25.40.10">
    <property type="entry name" value="Tetratricopeptide repeat domain"/>
    <property type="match status" value="1"/>
</dbReference>
<proteinExistence type="predicted"/>
<gene>
    <name evidence="4" type="ORF">Plil01_000271300</name>
</gene>
<keyword evidence="5" id="KW-1185">Reference proteome</keyword>
<dbReference type="PANTHER" id="PTHR44227:SF3">
    <property type="entry name" value="PROTEIN O-MANNOSYL-TRANSFERASE TMTC4"/>
    <property type="match status" value="1"/>
</dbReference>
<dbReference type="OrthoDB" id="195091at2759"/>
<dbReference type="InterPro" id="IPR011990">
    <property type="entry name" value="TPR-like_helical_dom_sf"/>
</dbReference>
<dbReference type="PANTHER" id="PTHR44227">
    <property type="match status" value="1"/>
</dbReference>
<feature type="transmembrane region" description="Helical" evidence="3">
    <location>
        <begin position="101"/>
        <end position="125"/>
    </location>
</feature>
<keyword evidence="1" id="KW-0677">Repeat</keyword>
<reference evidence="4" key="1">
    <citation type="submission" date="2023-04" db="EMBL/GenBank/DDBJ databases">
        <title>Phytophthora lilii NBRC 32176.</title>
        <authorList>
            <person name="Ichikawa N."/>
            <person name="Sato H."/>
            <person name="Tonouchi N."/>
        </authorList>
    </citation>
    <scope>NUCLEOTIDE SEQUENCE</scope>
    <source>
        <strain evidence="4">NBRC 32176</strain>
    </source>
</reference>
<accession>A0A9W6TFA0</accession>